<dbReference type="EMBL" id="QBKT01000004">
    <property type="protein sequence ID" value="PTX61666.1"/>
    <property type="molecule type" value="Genomic_DNA"/>
</dbReference>
<dbReference type="Proteomes" id="UP000244090">
    <property type="component" value="Unassembled WGS sequence"/>
</dbReference>
<evidence type="ECO:0000313" key="1">
    <source>
        <dbReference type="EMBL" id="PTX61666.1"/>
    </source>
</evidence>
<dbReference type="RefSeq" id="WP_108114880.1">
    <property type="nucleotide sequence ID" value="NZ_QBKT01000004.1"/>
</dbReference>
<dbReference type="OrthoDB" id="1414271at2"/>
<sequence length="244" mass="29345">MKIVQTIPVYNRKSKRVTSLKLDDFKQIANENEEFFDVQSDFVIIKDRFFRMPHLVKPWTFWIENGKPQVEPTKNTNYTKVLFAVEAPDKNEFDYKNEFRAMNPLSGYFQSFKTGFIELMQQISTEELTHFEVTFYTLVPYQTSLHYLLGKRGSNQTRLNFWFYGWINLKYRNDFMNYLKQYQFDYYINGSTRAFKGIISQELSRVIDVEYQVHHPNSGFWKRKDINLGIKKIVHLELAEIQWT</sequence>
<name>A0A2T6C038_9FLAO</name>
<reference evidence="1 2" key="1">
    <citation type="submission" date="2018-04" db="EMBL/GenBank/DDBJ databases">
        <title>Genomic Encyclopedia of Archaeal and Bacterial Type Strains, Phase II (KMG-II): from individual species to whole genera.</title>
        <authorList>
            <person name="Goeker M."/>
        </authorList>
    </citation>
    <scope>NUCLEOTIDE SEQUENCE [LARGE SCALE GENOMIC DNA]</scope>
    <source>
        <strain evidence="1 2">DSM 25731</strain>
    </source>
</reference>
<keyword evidence="2" id="KW-1185">Reference proteome</keyword>
<comment type="caution">
    <text evidence="1">The sequence shown here is derived from an EMBL/GenBank/DDBJ whole genome shotgun (WGS) entry which is preliminary data.</text>
</comment>
<proteinExistence type="predicted"/>
<protein>
    <submittedName>
        <fullName evidence="1">Uncharacterized protein</fullName>
    </submittedName>
</protein>
<organism evidence="1 2">
    <name type="scientific">Kordia periserrulae</name>
    <dbReference type="NCBI Taxonomy" id="701523"/>
    <lineage>
        <taxon>Bacteria</taxon>
        <taxon>Pseudomonadati</taxon>
        <taxon>Bacteroidota</taxon>
        <taxon>Flavobacteriia</taxon>
        <taxon>Flavobacteriales</taxon>
        <taxon>Flavobacteriaceae</taxon>
        <taxon>Kordia</taxon>
    </lineage>
</organism>
<gene>
    <name evidence="1" type="ORF">C8N46_104310</name>
</gene>
<accession>A0A2T6C038</accession>
<evidence type="ECO:0000313" key="2">
    <source>
        <dbReference type="Proteomes" id="UP000244090"/>
    </source>
</evidence>
<dbReference type="AlphaFoldDB" id="A0A2T6C038"/>